<feature type="transmembrane region" description="Helical" evidence="7">
    <location>
        <begin position="66"/>
        <end position="85"/>
    </location>
</feature>
<dbReference type="InterPro" id="IPR050171">
    <property type="entry name" value="MFS_Transporters"/>
</dbReference>
<evidence type="ECO:0000256" key="7">
    <source>
        <dbReference type="SAM" id="Phobius"/>
    </source>
</evidence>
<evidence type="ECO:0000256" key="6">
    <source>
        <dbReference type="ARBA" id="ARBA00023136"/>
    </source>
</evidence>
<accession>T1AI15</accession>
<evidence type="ECO:0000256" key="5">
    <source>
        <dbReference type="ARBA" id="ARBA00022989"/>
    </source>
</evidence>
<dbReference type="Pfam" id="PF00854">
    <property type="entry name" value="PTR2"/>
    <property type="match status" value="1"/>
</dbReference>
<feature type="non-terminal residue" evidence="8">
    <location>
        <position position="264"/>
    </location>
</feature>
<evidence type="ECO:0000256" key="3">
    <source>
        <dbReference type="ARBA" id="ARBA00022475"/>
    </source>
</evidence>
<keyword evidence="4 7" id="KW-0812">Transmembrane</keyword>
<reference evidence="8" key="2">
    <citation type="journal article" date="2014" name="ISME J.">
        <title>Microbial stratification in low pH oxic and suboxic macroscopic growths along an acid mine drainage.</title>
        <authorList>
            <person name="Mendez-Garcia C."/>
            <person name="Mesa V."/>
            <person name="Sprenger R.R."/>
            <person name="Richter M."/>
            <person name="Diez M.S."/>
            <person name="Solano J."/>
            <person name="Bargiela R."/>
            <person name="Golyshina O.V."/>
            <person name="Manteca A."/>
            <person name="Ramos J.L."/>
            <person name="Gallego J.R."/>
            <person name="Llorente I."/>
            <person name="Martins Dos Santos V.A."/>
            <person name="Jensen O.N."/>
            <person name="Pelaez A.I."/>
            <person name="Sanchez J."/>
            <person name="Ferrer M."/>
        </authorList>
    </citation>
    <scope>NUCLEOTIDE SEQUENCE</scope>
</reference>
<name>T1AI15_9ZZZZ</name>
<dbReference type="InterPro" id="IPR018456">
    <property type="entry name" value="PTR2_symporter_CS"/>
</dbReference>
<organism evidence="8">
    <name type="scientific">mine drainage metagenome</name>
    <dbReference type="NCBI Taxonomy" id="410659"/>
    <lineage>
        <taxon>unclassified sequences</taxon>
        <taxon>metagenomes</taxon>
        <taxon>ecological metagenomes</taxon>
    </lineage>
</organism>
<feature type="transmembrane region" description="Helical" evidence="7">
    <location>
        <begin position="116"/>
        <end position="135"/>
    </location>
</feature>
<evidence type="ECO:0000313" key="8">
    <source>
        <dbReference type="EMBL" id="EQD41620.1"/>
    </source>
</evidence>
<keyword evidence="6 7" id="KW-0472">Membrane</keyword>
<keyword evidence="5 7" id="KW-1133">Transmembrane helix</keyword>
<dbReference type="PANTHER" id="PTHR23517">
    <property type="entry name" value="RESISTANCE PROTEIN MDTM, PUTATIVE-RELATED-RELATED"/>
    <property type="match status" value="1"/>
</dbReference>
<feature type="transmembrane region" description="Helical" evidence="7">
    <location>
        <begin position="94"/>
        <end position="110"/>
    </location>
</feature>
<dbReference type="InterPro" id="IPR036259">
    <property type="entry name" value="MFS_trans_sf"/>
</dbReference>
<evidence type="ECO:0000256" key="4">
    <source>
        <dbReference type="ARBA" id="ARBA00022692"/>
    </source>
</evidence>
<comment type="caution">
    <text evidence="8">The sequence shown here is derived from an EMBL/GenBank/DDBJ whole genome shotgun (WGS) entry which is preliminary data.</text>
</comment>
<reference evidence="8" key="1">
    <citation type="submission" date="2013-08" db="EMBL/GenBank/DDBJ databases">
        <authorList>
            <person name="Mendez C."/>
            <person name="Richter M."/>
            <person name="Ferrer M."/>
            <person name="Sanchez J."/>
        </authorList>
    </citation>
    <scope>NUCLEOTIDE SEQUENCE</scope>
</reference>
<protein>
    <submittedName>
        <fullName evidence="8">Amino acid/peptide transporter</fullName>
    </submittedName>
</protein>
<dbReference type="PANTHER" id="PTHR23517:SF15">
    <property type="entry name" value="PROTON-DEPENDENT OLIGOPEPTIDE FAMILY TRANSPORT PROTEIN"/>
    <property type="match status" value="1"/>
</dbReference>
<keyword evidence="3" id="KW-1003">Cell membrane</keyword>
<evidence type="ECO:0000256" key="2">
    <source>
        <dbReference type="ARBA" id="ARBA00022448"/>
    </source>
</evidence>
<dbReference type="SUPFAM" id="SSF103473">
    <property type="entry name" value="MFS general substrate transporter"/>
    <property type="match status" value="1"/>
</dbReference>
<dbReference type="EMBL" id="AUZY01009577">
    <property type="protein sequence ID" value="EQD41620.1"/>
    <property type="molecule type" value="Genomic_DNA"/>
</dbReference>
<sequence length="264" mass="28412">MATTDTAAAPPRFDDLLGHPRPLWMLFMTEFWERFAFYGMRWALTLYIVAQFFNGAASGQGYASRAYGAFLALVYATAIFGGYVADRVIGYQRSILLGAAISALGYFMIVVPQQQIFLLGLATIIVGNGLFKPNISTMVGKLYAPGDARRDRGFTIFYMGINLGALVSPLITGWLASVISGTPLVQNYKAVFAATGVGMLISLLWFWVGRRQLQGIGTPPPAARHGGAMLAWVLLGAAVAVPIVYLLMAEVGAGVLAWILGALF</sequence>
<dbReference type="Gene3D" id="1.20.1250.20">
    <property type="entry name" value="MFS general substrate transporter like domains"/>
    <property type="match status" value="1"/>
</dbReference>
<dbReference type="AlphaFoldDB" id="T1AI15"/>
<feature type="transmembrane region" description="Helical" evidence="7">
    <location>
        <begin position="229"/>
        <end position="260"/>
    </location>
</feature>
<dbReference type="GO" id="GO:1904680">
    <property type="term" value="F:peptide transmembrane transporter activity"/>
    <property type="evidence" value="ECO:0007669"/>
    <property type="project" value="InterPro"/>
</dbReference>
<gene>
    <name evidence="8" type="ORF">B1B_14457</name>
</gene>
<proteinExistence type="predicted"/>
<dbReference type="GO" id="GO:0005886">
    <property type="term" value="C:plasma membrane"/>
    <property type="evidence" value="ECO:0007669"/>
    <property type="project" value="UniProtKB-SubCell"/>
</dbReference>
<evidence type="ECO:0000256" key="1">
    <source>
        <dbReference type="ARBA" id="ARBA00004651"/>
    </source>
</evidence>
<dbReference type="GO" id="GO:0006857">
    <property type="term" value="P:oligopeptide transport"/>
    <property type="evidence" value="ECO:0007669"/>
    <property type="project" value="InterPro"/>
</dbReference>
<dbReference type="InterPro" id="IPR005279">
    <property type="entry name" value="Dipep/tripep_permease"/>
</dbReference>
<feature type="transmembrane region" description="Helical" evidence="7">
    <location>
        <begin position="188"/>
        <end position="208"/>
    </location>
</feature>
<dbReference type="PROSITE" id="PS01023">
    <property type="entry name" value="PTR2_2"/>
    <property type="match status" value="1"/>
</dbReference>
<dbReference type="NCBIfam" id="TIGR00924">
    <property type="entry name" value="yjdL_sub1_fam"/>
    <property type="match status" value="1"/>
</dbReference>
<keyword evidence="2" id="KW-0813">Transport</keyword>
<feature type="transmembrane region" description="Helical" evidence="7">
    <location>
        <begin position="156"/>
        <end position="176"/>
    </location>
</feature>
<dbReference type="InterPro" id="IPR000109">
    <property type="entry name" value="POT_fam"/>
</dbReference>
<comment type="subcellular location">
    <subcellularLocation>
        <location evidence="1">Cell membrane</location>
        <topology evidence="1">Multi-pass membrane protein</topology>
    </subcellularLocation>
</comment>
<feature type="transmembrane region" description="Helical" evidence="7">
    <location>
        <begin position="35"/>
        <end position="54"/>
    </location>
</feature>